<name>A0AAD4E1U6_9AGAM</name>
<evidence type="ECO:0000313" key="2">
    <source>
        <dbReference type="EMBL" id="KAG1898179.1"/>
    </source>
</evidence>
<feature type="domain" description="CxC2-like cysteine cluster KDZ transposase-associated" evidence="1">
    <location>
        <begin position="11"/>
        <end position="98"/>
    </location>
</feature>
<dbReference type="RefSeq" id="XP_041223755.1">
    <property type="nucleotide sequence ID" value="XM_041373655.1"/>
</dbReference>
<dbReference type="GeneID" id="64667953"/>
<comment type="caution">
    <text evidence="2">The sequence shown here is derived from an EMBL/GenBank/DDBJ whole genome shotgun (WGS) entry which is preliminary data.</text>
</comment>
<dbReference type="InterPro" id="IPR041457">
    <property type="entry name" value="CxC2_KDZ-assoc"/>
</dbReference>
<proteinExistence type="predicted"/>
<evidence type="ECO:0000313" key="3">
    <source>
        <dbReference type="Proteomes" id="UP001195769"/>
    </source>
</evidence>
<dbReference type="EMBL" id="JABBWK010000041">
    <property type="protein sequence ID" value="KAG1898179.1"/>
    <property type="molecule type" value="Genomic_DNA"/>
</dbReference>
<keyword evidence="3" id="KW-1185">Reference proteome</keyword>
<feature type="non-terminal residue" evidence="2">
    <location>
        <position position="1"/>
    </location>
</feature>
<dbReference type="Proteomes" id="UP001195769">
    <property type="component" value="Unassembled WGS sequence"/>
</dbReference>
<accession>A0AAD4E1U6</accession>
<gene>
    <name evidence="2" type="ORF">F5891DRAFT_912964</name>
</gene>
<dbReference type="Pfam" id="PF18803">
    <property type="entry name" value="CxC2"/>
    <property type="match status" value="1"/>
</dbReference>
<protein>
    <recommendedName>
        <fullName evidence="1">CxC2-like cysteine cluster KDZ transposase-associated domain-containing protein</fullName>
    </recommendedName>
</protein>
<feature type="non-terminal residue" evidence="2">
    <location>
        <position position="99"/>
    </location>
</feature>
<sequence>WNGDFFEESSLTRLGMEYYLSHRGLPCPMNGIPVVGCIARVTVVDITGIHYLIICFCQCTDAPDAEKQLFQMGLFPASFTWPRTTFTFALLNDFALLHL</sequence>
<dbReference type="AlphaFoldDB" id="A0AAD4E1U6"/>
<evidence type="ECO:0000259" key="1">
    <source>
        <dbReference type="Pfam" id="PF18803"/>
    </source>
</evidence>
<reference evidence="2" key="1">
    <citation type="journal article" date="2020" name="New Phytol.">
        <title>Comparative genomics reveals dynamic genome evolution in host specialist ectomycorrhizal fungi.</title>
        <authorList>
            <person name="Lofgren L.A."/>
            <person name="Nguyen N.H."/>
            <person name="Vilgalys R."/>
            <person name="Ruytinx J."/>
            <person name="Liao H.L."/>
            <person name="Branco S."/>
            <person name="Kuo A."/>
            <person name="LaButti K."/>
            <person name="Lipzen A."/>
            <person name="Andreopoulos W."/>
            <person name="Pangilinan J."/>
            <person name="Riley R."/>
            <person name="Hundley H."/>
            <person name="Na H."/>
            <person name="Barry K."/>
            <person name="Grigoriev I.V."/>
            <person name="Stajich J.E."/>
            <person name="Kennedy P.G."/>
        </authorList>
    </citation>
    <scope>NUCLEOTIDE SEQUENCE</scope>
    <source>
        <strain evidence="2">FC203</strain>
    </source>
</reference>
<organism evidence="2 3">
    <name type="scientific">Suillus fuscotomentosus</name>
    <dbReference type="NCBI Taxonomy" id="1912939"/>
    <lineage>
        <taxon>Eukaryota</taxon>
        <taxon>Fungi</taxon>
        <taxon>Dikarya</taxon>
        <taxon>Basidiomycota</taxon>
        <taxon>Agaricomycotina</taxon>
        <taxon>Agaricomycetes</taxon>
        <taxon>Agaricomycetidae</taxon>
        <taxon>Boletales</taxon>
        <taxon>Suillineae</taxon>
        <taxon>Suillaceae</taxon>
        <taxon>Suillus</taxon>
    </lineage>
</organism>